<protein>
    <recommendedName>
        <fullName evidence="4">Cell division initiation protein DivIVA</fullName>
    </recommendedName>
</protein>
<dbReference type="InterPro" id="IPR007793">
    <property type="entry name" value="DivIVA_fam"/>
</dbReference>
<evidence type="ECO:0008006" key="4">
    <source>
        <dbReference type="Google" id="ProtNLM"/>
    </source>
</evidence>
<feature type="region of interest" description="Disordered" evidence="2">
    <location>
        <begin position="304"/>
        <end position="339"/>
    </location>
</feature>
<dbReference type="Pfam" id="PF05103">
    <property type="entry name" value="DivIVA"/>
    <property type="match status" value="1"/>
</dbReference>
<accession>A0A3B0RFJ6</accession>
<name>A0A3B0RFJ6_9ZZZZ</name>
<dbReference type="AlphaFoldDB" id="A0A3B0RFJ6"/>
<dbReference type="EMBL" id="UOEK01000022">
    <property type="protein sequence ID" value="VAV92164.1"/>
    <property type="molecule type" value="Genomic_DNA"/>
</dbReference>
<gene>
    <name evidence="3" type="ORF">MNBD_ACTINO02-2251</name>
</gene>
<sequence>MDTASPPDDLNKRSFSVARKGYDRDEVDRFRNDAVRMVRAAEAQVAKMRETLEQLGLTEGVLVRAELDAIGAEVKTILQAAREAAESMRTRAAEDAGRWRNEADAEARKTRTEATEASEMLRASAWDSANEMIAAAKEQAESMTKSVQEDTLFLRAEAEREAVRLTGDARQDSENLVREAKRDAELLLTAAREESEQLLVDAHQAAESAQQRARALEERRAELMAELEMARHSIGEISSAAQLPAEPSPPPSQPEFARSPEPGGWAQNDGTVRVIDVNRGAPLSSDPVDALAMADEVAALRQTRRPGEVFDGGDVADDVAGERVSGEGVSPAEVVSGAP</sequence>
<feature type="coiled-coil region" evidence="1">
    <location>
        <begin position="177"/>
        <end position="233"/>
    </location>
</feature>
<feature type="compositionally biased region" description="Basic and acidic residues" evidence="2">
    <location>
        <begin position="91"/>
        <end position="114"/>
    </location>
</feature>
<feature type="non-terminal residue" evidence="3">
    <location>
        <position position="339"/>
    </location>
</feature>
<proteinExistence type="predicted"/>
<feature type="region of interest" description="Disordered" evidence="2">
    <location>
        <begin position="91"/>
        <end position="118"/>
    </location>
</feature>
<keyword evidence="1" id="KW-0175">Coiled coil</keyword>
<organism evidence="3">
    <name type="scientific">hydrothermal vent metagenome</name>
    <dbReference type="NCBI Taxonomy" id="652676"/>
    <lineage>
        <taxon>unclassified sequences</taxon>
        <taxon>metagenomes</taxon>
        <taxon>ecological metagenomes</taxon>
    </lineage>
</organism>
<evidence type="ECO:0000256" key="1">
    <source>
        <dbReference type="SAM" id="Coils"/>
    </source>
</evidence>
<reference evidence="3" key="1">
    <citation type="submission" date="2018-06" db="EMBL/GenBank/DDBJ databases">
        <authorList>
            <person name="Zhirakovskaya E."/>
        </authorList>
    </citation>
    <scope>NUCLEOTIDE SEQUENCE</scope>
</reference>
<evidence type="ECO:0000313" key="3">
    <source>
        <dbReference type="EMBL" id="VAV92164.1"/>
    </source>
</evidence>
<evidence type="ECO:0000256" key="2">
    <source>
        <dbReference type="SAM" id="MobiDB-lite"/>
    </source>
</evidence>
<feature type="region of interest" description="Disordered" evidence="2">
    <location>
        <begin position="241"/>
        <end position="269"/>
    </location>
</feature>
<feature type="coiled-coil region" evidence="1">
    <location>
        <begin position="31"/>
        <end position="58"/>
    </location>
</feature>
<dbReference type="Gene3D" id="6.10.250.660">
    <property type="match status" value="1"/>
</dbReference>